<dbReference type="Proteomes" id="UP000277498">
    <property type="component" value="Unassembled WGS sequence"/>
</dbReference>
<evidence type="ECO:0000313" key="2">
    <source>
        <dbReference type="Proteomes" id="UP000277498"/>
    </source>
</evidence>
<keyword evidence="2" id="KW-1185">Reference proteome</keyword>
<dbReference type="EMBL" id="UXAW01000071">
    <property type="protein sequence ID" value="VDC29164.1"/>
    <property type="molecule type" value="Genomic_DNA"/>
</dbReference>
<proteinExistence type="predicted"/>
<sequence length="268" mass="29205">MSLSSAAALLGVHREQVLEELQRDGTTVSLDQPEGWQIFGFADVKEALARLNNGLERGAFCAALSLSARQFAELEHDGLVVVGQSGRFDPLAAQDLVDGLLVGAEPVYVAMHDWCSLSEAAKRLRLSLPQLIGDIQRGRFLRIGKYVPKTGFASVLVNLGHLGQEDEAISMEAFAAGLGLRTTELVTFYRRNDLPHRRVKGPRGGAQSRLSTGDRKAFLENYISFRSLGVRAGLAWDVLTARLEDEGIAPVKGSARIYDRAAVAYILE</sequence>
<organism evidence="1 2">
    <name type="scientific">Pseudogemmobacter humi</name>
    <dbReference type="NCBI Taxonomy" id="2483812"/>
    <lineage>
        <taxon>Bacteria</taxon>
        <taxon>Pseudomonadati</taxon>
        <taxon>Pseudomonadota</taxon>
        <taxon>Alphaproteobacteria</taxon>
        <taxon>Rhodobacterales</taxon>
        <taxon>Paracoccaceae</taxon>
        <taxon>Pseudogemmobacter</taxon>
    </lineage>
</organism>
<gene>
    <name evidence="1" type="ORF">XINFAN_02244</name>
</gene>
<protein>
    <submittedName>
        <fullName evidence="1">Uncharacterized protein</fullName>
    </submittedName>
</protein>
<accession>A0A3P5XCV5</accession>
<reference evidence="1 2" key="1">
    <citation type="submission" date="2018-11" db="EMBL/GenBank/DDBJ databases">
        <authorList>
            <person name="Criscuolo A."/>
        </authorList>
    </citation>
    <scope>NUCLEOTIDE SEQUENCE [LARGE SCALE GENOMIC DNA]</scope>
    <source>
        <strain evidence="1">ACIP111625</strain>
    </source>
</reference>
<evidence type="ECO:0000313" key="1">
    <source>
        <dbReference type="EMBL" id="VDC29164.1"/>
    </source>
</evidence>
<dbReference type="AlphaFoldDB" id="A0A3P5XCV5"/>
<name>A0A3P5XCV5_9RHOB</name>